<name>A0ABQ0I5T8_9ALTE</name>
<proteinExistence type="predicted"/>
<sequence length="37" mass="4012">MHKSLGAIPLSAPKNALKSIALGDKFTNACKICFYCR</sequence>
<evidence type="ECO:0000313" key="2">
    <source>
        <dbReference type="Proteomes" id="UP000008372"/>
    </source>
</evidence>
<evidence type="ECO:0000313" key="1">
    <source>
        <dbReference type="EMBL" id="GAC04726.1"/>
    </source>
</evidence>
<reference evidence="1 2" key="1">
    <citation type="journal article" date="2014" name="Environ. Microbiol.">
        <title>Comparative genomics of the marine bacterial genus Glaciecola reveals the high degree of genomic diversity and genomic characteristic for cold adaptation.</title>
        <authorList>
            <person name="Qin Q.L."/>
            <person name="Xie B.B."/>
            <person name="Yu Y."/>
            <person name="Shu Y.L."/>
            <person name="Rong J.C."/>
            <person name="Zhang Y.J."/>
            <person name="Zhao D.L."/>
            <person name="Chen X.L."/>
            <person name="Zhang X.Y."/>
            <person name="Chen B."/>
            <person name="Zhou B.C."/>
            <person name="Zhang Y.Z."/>
        </authorList>
    </citation>
    <scope>NUCLEOTIDE SEQUENCE [LARGE SCALE GENOMIC DNA]</scope>
    <source>
        <strain evidence="1 2">NO2</strain>
    </source>
</reference>
<accession>A0ABQ0I5T8</accession>
<dbReference type="EMBL" id="BAEK01000032">
    <property type="protein sequence ID" value="GAC04726.1"/>
    <property type="molecule type" value="Genomic_DNA"/>
</dbReference>
<organism evidence="1 2">
    <name type="scientific">Paraglaciecola agarilytica NO2</name>
    <dbReference type="NCBI Taxonomy" id="1125747"/>
    <lineage>
        <taxon>Bacteria</taxon>
        <taxon>Pseudomonadati</taxon>
        <taxon>Pseudomonadota</taxon>
        <taxon>Gammaproteobacteria</taxon>
        <taxon>Alteromonadales</taxon>
        <taxon>Alteromonadaceae</taxon>
        <taxon>Paraglaciecola</taxon>
    </lineage>
</organism>
<dbReference type="Proteomes" id="UP000008372">
    <property type="component" value="Unassembled WGS sequence"/>
</dbReference>
<gene>
    <name evidence="1" type="ORF">GAGA_1871</name>
</gene>
<keyword evidence="2" id="KW-1185">Reference proteome</keyword>
<protein>
    <submittedName>
        <fullName evidence="1">Uncharacterized protein</fullName>
    </submittedName>
</protein>
<comment type="caution">
    <text evidence="1">The sequence shown here is derived from an EMBL/GenBank/DDBJ whole genome shotgun (WGS) entry which is preliminary data.</text>
</comment>